<evidence type="ECO:0000313" key="2">
    <source>
        <dbReference type="Proteomes" id="UP000587527"/>
    </source>
</evidence>
<dbReference type="InterPro" id="IPR023393">
    <property type="entry name" value="START-like_dom_sf"/>
</dbReference>
<dbReference type="AlphaFoldDB" id="A0A841C2T7"/>
<comment type="caution">
    <text evidence="1">The sequence shown here is derived from an EMBL/GenBank/DDBJ whole genome shotgun (WGS) entry which is preliminary data.</text>
</comment>
<proteinExistence type="predicted"/>
<dbReference type="Gene3D" id="3.30.530.20">
    <property type="match status" value="1"/>
</dbReference>
<accession>A0A841C2T7</accession>
<dbReference type="InterPro" id="IPR019587">
    <property type="entry name" value="Polyketide_cyclase/dehydratase"/>
</dbReference>
<dbReference type="Proteomes" id="UP000587527">
    <property type="component" value="Unassembled WGS sequence"/>
</dbReference>
<sequence length="165" mass="18511">MPVVEAVVTVPIPQDVAFAVSQTTGAVRYRWDPFIREQHFTDGATAPGKGVQTFTRSRHGLSMISEYVSYNPPSNVGMKMVRGPWFFEMMGGGWRFAPADDPRHTVATWRYNFRCRPAFIRPIADRIGVWLLGRDIRRRIAGFARGCADPVVVAAAEQAIASRER</sequence>
<dbReference type="Pfam" id="PF10604">
    <property type="entry name" value="Polyketide_cyc2"/>
    <property type="match status" value="1"/>
</dbReference>
<keyword evidence="2" id="KW-1185">Reference proteome</keyword>
<name>A0A841C2T7_9ACTN</name>
<organism evidence="1 2">
    <name type="scientific">Allocatelliglobosispora scoriae</name>
    <dbReference type="NCBI Taxonomy" id="643052"/>
    <lineage>
        <taxon>Bacteria</taxon>
        <taxon>Bacillati</taxon>
        <taxon>Actinomycetota</taxon>
        <taxon>Actinomycetes</taxon>
        <taxon>Micromonosporales</taxon>
        <taxon>Micromonosporaceae</taxon>
        <taxon>Allocatelliglobosispora</taxon>
    </lineage>
</organism>
<dbReference type="RefSeq" id="WP_184844668.1">
    <property type="nucleotide sequence ID" value="NZ_JACHMN010000003.1"/>
</dbReference>
<evidence type="ECO:0008006" key="3">
    <source>
        <dbReference type="Google" id="ProtNLM"/>
    </source>
</evidence>
<evidence type="ECO:0000313" key="1">
    <source>
        <dbReference type="EMBL" id="MBB5873443.1"/>
    </source>
</evidence>
<gene>
    <name evidence="1" type="ORF">F4553_006877</name>
</gene>
<dbReference type="SUPFAM" id="SSF55961">
    <property type="entry name" value="Bet v1-like"/>
    <property type="match status" value="1"/>
</dbReference>
<reference evidence="1 2" key="1">
    <citation type="submission" date="2020-08" db="EMBL/GenBank/DDBJ databases">
        <title>Sequencing the genomes of 1000 actinobacteria strains.</title>
        <authorList>
            <person name="Klenk H.-P."/>
        </authorList>
    </citation>
    <scope>NUCLEOTIDE SEQUENCE [LARGE SCALE GENOMIC DNA]</scope>
    <source>
        <strain evidence="1 2">DSM 45362</strain>
    </source>
</reference>
<dbReference type="EMBL" id="JACHMN010000003">
    <property type="protein sequence ID" value="MBB5873443.1"/>
    <property type="molecule type" value="Genomic_DNA"/>
</dbReference>
<protein>
    <recommendedName>
        <fullName evidence="3">SRPBCC family protein</fullName>
    </recommendedName>
</protein>